<evidence type="ECO:0000313" key="3">
    <source>
        <dbReference type="Proteomes" id="UP000076871"/>
    </source>
</evidence>
<reference evidence="2 3" key="1">
    <citation type="journal article" date="2016" name="Mol. Biol. Evol.">
        <title>Comparative Genomics of Early-Diverging Mushroom-Forming Fungi Provides Insights into the Origins of Lignocellulose Decay Capabilities.</title>
        <authorList>
            <person name="Nagy L.G."/>
            <person name="Riley R."/>
            <person name="Tritt A."/>
            <person name="Adam C."/>
            <person name="Daum C."/>
            <person name="Floudas D."/>
            <person name="Sun H."/>
            <person name="Yadav J.S."/>
            <person name="Pangilinan J."/>
            <person name="Larsson K.H."/>
            <person name="Matsuura K."/>
            <person name="Barry K."/>
            <person name="Labutti K."/>
            <person name="Kuo R."/>
            <person name="Ohm R.A."/>
            <person name="Bhattacharya S.S."/>
            <person name="Shirouzu T."/>
            <person name="Yoshinaga Y."/>
            <person name="Martin F.M."/>
            <person name="Grigoriev I.V."/>
            <person name="Hibbett D.S."/>
        </authorList>
    </citation>
    <scope>NUCLEOTIDE SEQUENCE [LARGE SCALE GENOMIC DNA]</scope>
    <source>
        <strain evidence="2 3">93-53</strain>
    </source>
</reference>
<feature type="compositionally biased region" description="Acidic residues" evidence="1">
    <location>
        <begin position="40"/>
        <end position="52"/>
    </location>
</feature>
<evidence type="ECO:0000313" key="2">
    <source>
        <dbReference type="EMBL" id="KZT04695.1"/>
    </source>
</evidence>
<proteinExistence type="predicted"/>
<gene>
    <name evidence="2" type="ORF">LAESUDRAFT_760982</name>
</gene>
<name>A0A165DEC2_9APHY</name>
<accession>A0A165DEC2</accession>
<sequence>MSSRASSVDDILRSESDDHLFSRSHSHSVGLASPPPASDFDGDDTDTADIGDDASSSANESSHTQESQPSVSDVTRGIFAPSLTQSELTEDTAVTGPSLGSQGPPKTPPQPVVPLGSQPPTTPRVHKASSAQVHSITPTTGVVNLQKYRMELCGEVDPFLGIIDDEKWLSTYSSRVDPSSAARAKFPEFSKSKFNVTEENKMYTEFARVAQEILDAGSAVGGRKKHMRTLVVKDTGNHPDIEEGKKPDLTFYANTPEASKAYELNKDELKDAKVTPEERREYLGRAAWPHACMFVEFKAADNKNPFEKRKDEYMPRGTDDARKARGQMYQYATAIMNAQPRTHVFFISI</sequence>
<feature type="compositionally biased region" description="Polar residues" evidence="1">
    <location>
        <begin position="59"/>
        <end position="73"/>
    </location>
</feature>
<dbReference type="InParanoid" id="A0A165DEC2"/>
<organism evidence="2 3">
    <name type="scientific">Laetiporus sulphureus 93-53</name>
    <dbReference type="NCBI Taxonomy" id="1314785"/>
    <lineage>
        <taxon>Eukaryota</taxon>
        <taxon>Fungi</taxon>
        <taxon>Dikarya</taxon>
        <taxon>Basidiomycota</taxon>
        <taxon>Agaricomycotina</taxon>
        <taxon>Agaricomycetes</taxon>
        <taxon>Polyporales</taxon>
        <taxon>Laetiporus</taxon>
    </lineage>
</organism>
<dbReference type="GeneID" id="63829865"/>
<dbReference type="AlphaFoldDB" id="A0A165DEC2"/>
<protein>
    <recommendedName>
        <fullName evidence="4">Fungal-type protein kinase domain-containing protein</fullName>
    </recommendedName>
</protein>
<evidence type="ECO:0008006" key="4">
    <source>
        <dbReference type="Google" id="ProtNLM"/>
    </source>
</evidence>
<dbReference type="Proteomes" id="UP000076871">
    <property type="component" value="Unassembled WGS sequence"/>
</dbReference>
<dbReference type="EMBL" id="KV427635">
    <property type="protein sequence ID" value="KZT04695.1"/>
    <property type="molecule type" value="Genomic_DNA"/>
</dbReference>
<dbReference type="RefSeq" id="XP_040762435.1">
    <property type="nucleotide sequence ID" value="XM_040912837.1"/>
</dbReference>
<keyword evidence="3" id="KW-1185">Reference proteome</keyword>
<feature type="region of interest" description="Disordered" evidence="1">
    <location>
        <begin position="19"/>
        <end position="132"/>
    </location>
</feature>
<evidence type="ECO:0000256" key="1">
    <source>
        <dbReference type="SAM" id="MobiDB-lite"/>
    </source>
</evidence>